<feature type="compositionally biased region" description="Basic and acidic residues" evidence="4">
    <location>
        <begin position="582"/>
        <end position="594"/>
    </location>
</feature>
<dbReference type="SUPFAM" id="SSF52777">
    <property type="entry name" value="CoA-dependent acyltransferases"/>
    <property type="match status" value="2"/>
</dbReference>
<keyword evidence="3" id="KW-0597">Phosphoprotein</keyword>
<dbReference type="Gene3D" id="1.10.1200.10">
    <property type="entry name" value="ACP-like"/>
    <property type="match status" value="1"/>
</dbReference>
<dbReference type="Gene3D" id="3.40.50.1820">
    <property type="entry name" value="alpha/beta hydrolase"/>
    <property type="match status" value="1"/>
</dbReference>
<dbReference type="InterPro" id="IPR023213">
    <property type="entry name" value="CAT-like_dom_sf"/>
</dbReference>
<dbReference type="Pfam" id="PF00550">
    <property type="entry name" value="PP-binding"/>
    <property type="match status" value="1"/>
</dbReference>
<dbReference type="Proteomes" id="UP000625316">
    <property type="component" value="Unassembled WGS sequence"/>
</dbReference>
<dbReference type="PANTHER" id="PTHR45527:SF1">
    <property type="entry name" value="FATTY ACID SYNTHASE"/>
    <property type="match status" value="1"/>
</dbReference>
<keyword evidence="2" id="KW-0596">Phosphopantetheine</keyword>
<dbReference type="PANTHER" id="PTHR45527">
    <property type="entry name" value="NONRIBOSOMAL PEPTIDE SYNTHETASE"/>
    <property type="match status" value="1"/>
</dbReference>
<dbReference type="RefSeq" id="WP_264323678.1">
    <property type="nucleotide sequence ID" value="NZ_JADEXQ010000008.1"/>
</dbReference>
<reference evidence="6" key="1">
    <citation type="submission" date="2020-10" db="EMBL/GenBank/DDBJ databases">
        <authorList>
            <person name="Castelo-Branco R."/>
            <person name="Eusebio N."/>
            <person name="Adriana R."/>
            <person name="Vieira A."/>
            <person name="Brugerolle De Fraissinette N."/>
            <person name="Rezende De Castro R."/>
            <person name="Schneider M.P."/>
            <person name="Vasconcelos V."/>
            <person name="Leao P.N."/>
        </authorList>
    </citation>
    <scope>NUCLEOTIDE SEQUENCE</scope>
    <source>
        <strain evidence="6">LEGE 11480</strain>
    </source>
</reference>
<dbReference type="AlphaFoldDB" id="A0A928VLT0"/>
<dbReference type="SUPFAM" id="SSF53474">
    <property type="entry name" value="alpha/beta-Hydrolases"/>
    <property type="match status" value="1"/>
</dbReference>
<dbReference type="GO" id="GO:0005737">
    <property type="term" value="C:cytoplasm"/>
    <property type="evidence" value="ECO:0007669"/>
    <property type="project" value="TreeGrafter"/>
</dbReference>
<evidence type="ECO:0000313" key="7">
    <source>
        <dbReference type="Proteomes" id="UP000625316"/>
    </source>
</evidence>
<dbReference type="GO" id="GO:0008610">
    <property type="term" value="P:lipid biosynthetic process"/>
    <property type="evidence" value="ECO:0007669"/>
    <property type="project" value="UniProtKB-ARBA"/>
</dbReference>
<dbReference type="InterPro" id="IPR020806">
    <property type="entry name" value="PKS_PP-bd"/>
</dbReference>
<dbReference type="Gene3D" id="3.30.559.10">
    <property type="entry name" value="Chloramphenicol acetyltransferase-like domain"/>
    <property type="match status" value="1"/>
</dbReference>
<evidence type="ECO:0000259" key="5">
    <source>
        <dbReference type="PROSITE" id="PS50075"/>
    </source>
</evidence>
<organism evidence="6 7">
    <name type="scientific">Romeriopsis navalis LEGE 11480</name>
    <dbReference type="NCBI Taxonomy" id="2777977"/>
    <lineage>
        <taxon>Bacteria</taxon>
        <taxon>Bacillati</taxon>
        <taxon>Cyanobacteriota</taxon>
        <taxon>Cyanophyceae</taxon>
        <taxon>Leptolyngbyales</taxon>
        <taxon>Leptolyngbyaceae</taxon>
        <taxon>Romeriopsis</taxon>
        <taxon>Romeriopsis navalis</taxon>
    </lineage>
</organism>
<evidence type="ECO:0000256" key="4">
    <source>
        <dbReference type="SAM" id="MobiDB-lite"/>
    </source>
</evidence>
<dbReference type="GO" id="GO:0003824">
    <property type="term" value="F:catalytic activity"/>
    <property type="evidence" value="ECO:0007669"/>
    <property type="project" value="InterPro"/>
</dbReference>
<dbReference type="PROSITE" id="PS50075">
    <property type="entry name" value="CARRIER"/>
    <property type="match status" value="1"/>
</dbReference>
<dbReference type="SMART" id="SM00823">
    <property type="entry name" value="PKS_PP"/>
    <property type="match status" value="1"/>
</dbReference>
<comment type="caution">
    <text evidence="6">The sequence shown here is derived from an EMBL/GenBank/DDBJ whole genome shotgun (WGS) entry which is preliminary data.</text>
</comment>
<sequence length="887" mass="98199">MDKQNIETIYSLAPLQQMFLWHSLQSTTQAGLIHIRCDIHGELEISQFQQAWECVIHHHPSLRTSVHWENVKQPLQVVAKQVALPWKVIDGRNFTDPAQTITNFLHDDRAQGFDLNQAPITRLTLFRLGAIDYKLVWSCHHLMLDGWSGALVLNQVFATYEALQVGHPPTSIAAPTYQTYIRWLKQQDETAAAQFWRDTLKGFTGPTPLPPPTSNQVRQIASGPISIRLTPNTTEALQAFLRVQRLTLSTVIQGVWSLLLHHYSGENDVLFGMTVSGRQGDLAQVEAIVGLLINVLPIRVSITPAAPIADWLRTLQTQQIHINRYAYASSTQIQAWSGQSKPLFDSLLVIENYPIQSTDTAPSLRVENLQSGIVSTYGLTLIVQPGNALKLTLEEAAGCWATTTLELLLDQFQALLQAVISNSEQPLTALLNLTPTGITRPYLQQPERSSQYFHQLNAVPPNDVAMTRAGQSPTDTQANYVAPQNTLESQLTTIWETVLGVQPIGVHDNFFSLGGNSLMAVSLFNQIESVFQTQLPLVSLFQASTVAELAKKLAAQPQFVPGASSSPHQHPINRSQSSAADTAEHGDQPPEKSHPIVQPKSDSTSIANSTSPTRTLIALQPKGDRRPFFFIPGGGGGSDRELITYNRFLNALGDDQPVYGLRARGLDGTQACHADLETMATDYIQEMRTVQPHGPYLLGGECIGGIVAYEIAQQLTAQGEPIGLLALMDTEPLTLLQERRYYIQKLLLIERGMGYIKKLSHLSPQEKVRQIAVRSREKLIAKVQSKSQVPISKADQQLRKVSQNYWAVISRYRPQPYSGKLTLLATAEATENLQIDRWETLATGGVEVHALPGDHTSYIREDFQTTADALRQCLDAAQTITTHSQNI</sequence>
<name>A0A928VLT0_9CYAN</name>
<protein>
    <recommendedName>
        <fullName evidence="5">Carrier domain-containing protein</fullName>
    </recommendedName>
</protein>
<dbReference type="Pfam" id="PF00975">
    <property type="entry name" value="Thioesterase"/>
    <property type="match status" value="1"/>
</dbReference>
<dbReference type="GO" id="GO:0031177">
    <property type="term" value="F:phosphopantetheine binding"/>
    <property type="evidence" value="ECO:0007669"/>
    <property type="project" value="InterPro"/>
</dbReference>
<feature type="domain" description="Carrier" evidence="5">
    <location>
        <begin position="482"/>
        <end position="557"/>
    </location>
</feature>
<dbReference type="GO" id="GO:0044550">
    <property type="term" value="P:secondary metabolite biosynthetic process"/>
    <property type="evidence" value="ECO:0007669"/>
    <property type="project" value="TreeGrafter"/>
</dbReference>
<dbReference type="Pfam" id="PF00668">
    <property type="entry name" value="Condensation"/>
    <property type="match status" value="1"/>
</dbReference>
<dbReference type="SUPFAM" id="SSF47336">
    <property type="entry name" value="ACP-like"/>
    <property type="match status" value="1"/>
</dbReference>
<comment type="cofactor">
    <cofactor evidence="1">
        <name>pantetheine 4'-phosphate</name>
        <dbReference type="ChEBI" id="CHEBI:47942"/>
    </cofactor>
</comment>
<dbReference type="FunFam" id="1.10.1200.10:FF:000005">
    <property type="entry name" value="Nonribosomal peptide synthetase 1"/>
    <property type="match status" value="1"/>
</dbReference>
<evidence type="ECO:0000256" key="1">
    <source>
        <dbReference type="ARBA" id="ARBA00001957"/>
    </source>
</evidence>
<evidence type="ECO:0000313" key="6">
    <source>
        <dbReference type="EMBL" id="MBE9028855.1"/>
    </source>
</evidence>
<dbReference type="InterPro" id="IPR009081">
    <property type="entry name" value="PP-bd_ACP"/>
</dbReference>
<dbReference type="Gene3D" id="3.30.559.30">
    <property type="entry name" value="Nonribosomal peptide synthetase, condensation domain"/>
    <property type="match status" value="1"/>
</dbReference>
<evidence type="ECO:0000256" key="2">
    <source>
        <dbReference type="ARBA" id="ARBA00022450"/>
    </source>
</evidence>
<accession>A0A928VLT0</accession>
<dbReference type="InterPro" id="IPR001242">
    <property type="entry name" value="Condensation_dom"/>
</dbReference>
<evidence type="ECO:0000256" key="3">
    <source>
        <dbReference type="ARBA" id="ARBA00022553"/>
    </source>
</evidence>
<keyword evidence="7" id="KW-1185">Reference proteome</keyword>
<dbReference type="InterPro" id="IPR029058">
    <property type="entry name" value="AB_hydrolase_fold"/>
</dbReference>
<proteinExistence type="predicted"/>
<dbReference type="InterPro" id="IPR001031">
    <property type="entry name" value="Thioesterase"/>
</dbReference>
<gene>
    <name evidence="6" type="ORF">IQ266_03650</name>
</gene>
<feature type="compositionally biased region" description="Polar residues" evidence="4">
    <location>
        <begin position="600"/>
        <end position="614"/>
    </location>
</feature>
<dbReference type="InterPro" id="IPR036736">
    <property type="entry name" value="ACP-like_sf"/>
</dbReference>
<dbReference type="GO" id="GO:0043041">
    <property type="term" value="P:amino acid activation for nonribosomal peptide biosynthetic process"/>
    <property type="evidence" value="ECO:0007669"/>
    <property type="project" value="TreeGrafter"/>
</dbReference>
<feature type="region of interest" description="Disordered" evidence="4">
    <location>
        <begin position="560"/>
        <end position="618"/>
    </location>
</feature>
<dbReference type="EMBL" id="JADEXQ010000008">
    <property type="protein sequence ID" value="MBE9028855.1"/>
    <property type="molecule type" value="Genomic_DNA"/>
</dbReference>
<feature type="compositionally biased region" description="Polar residues" evidence="4">
    <location>
        <begin position="563"/>
        <end position="580"/>
    </location>
</feature>